<name>A0AAU9K230_9CILI</name>
<evidence type="ECO:0000313" key="5">
    <source>
        <dbReference type="EMBL" id="CAG9328009.1"/>
    </source>
</evidence>
<dbReference type="InterPro" id="IPR014388">
    <property type="entry name" value="3-oxoacid_CoA-transferase"/>
</dbReference>
<dbReference type="InterPro" id="IPR004165">
    <property type="entry name" value="CoA_trans_fam_I"/>
</dbReference>
<evidence type="ECO:0000313" key="6">
    <source>
        <dbReference type="Proteomes" id="UP001162131"/>
    </source>
</evidence>
<feature type="active site" description="5-glutamyl coenzyme A thioester intermediate" evidence="4">
    <location>
        <position position="317"/>
    </location>
</feature>
<gene>
    <name evidence="5" type="ORF">BSTOLATCC_MIC44628</name>
</gene>
<dbReference type="InterPro" id="IPR012791">
    <property type="entry name" value="3-oxoacid_CoA-transf_B"/>
</dbReference>
<evidence type="ECO:0000256" key="2">
    <source>
        <dbReference type="ARBA" id="ARBA00022679"/>
    </source>
</evidence>
<proteinExistence type="inferred from homology"/>
<dbReference type="AlphaFoldDB" id="A0AAU9K230"/>
<protein>
    <recommendedName>
        <fullName evidence="3">Succinyl-CoA:3-ketoacid-coenzyme A transferase</fullName>
        <ecNumber evidence="3">2.8.3.5</ecNumber>
    </recommendedName>
</protein>
<keyword evidence="2 3" id="KW-0808">Transferase</keyword>
<keyword evidence="3" id="KW-0496">Mitochondrion</keyword>
<dbReference type="SUPFAM" id="SSF100950">
    <property type="entry name" value="NagB/RpiA/CoA transferase-like"/>
    <property type="match status" value="2"/>
</dbReference>
<comment type="caution">
    <text evidence="5">The sequence shown here is derived from an EMBL/GenBank/DDBJ whole genome shotgun (WGS) entry which is preliminary data.</text>
</comment>
<keyword evidence="6" id="KW-1185">Reference proteome</keyword>
<dbReference type="NCBIfam" id="TIGR02428">
    <property type="entry name" value="pcaJ_scoB_fam"/>
    <property type="match status" value="1"/>
</dbReference>
<dbReference type="PIRSF" id="PIRSF000858">
    <property type="entry name" value="SCOT-t"/>
    <property type="match status" value="1"/>
</dbReference>
<evidence type="ECO:0000256" key="4">
    <source>
        <dbReference type="PIRSR" id="PIRSR000858-1"/>
    </source>
</evidence>
<dbReference type="InterPro" id="IPR037171">
    <property type="entry name" value="NagB/RpiA_transferase-like"/>
</dbReference>
<comment type="pathway">
    <text evidence="3">Ketone metabolism; succinyl-CoA degradation; acetoacetyl-CoA from succinyl-CoA: step 1/1.</text>
</comment>
<dbReference type="PANTHER" id="PTHR13707">
    <property type="entry name" value="KETOACID-COENZYME A TRANSFERASE"/>
    <property type="match status" value="1"/>
</dbReference>
<evidence type="ECO:0000256" key="1">
    <source>
        <dbReference type="ARBA" id="ARBA00007154"/>
    </source>
</evidence>
<dbReference type="EMBL" id="CAJZBQ010000044">
    <property type="protein sequence ID" value="CAG9328009.1"/>
    <property type="molecule type" value="Genomic_DNA"/>
</dbReference>
<accession>A0AAU9K230</accession>
<comment type="catalytic activity">
    <reaction evidence="3">
        <text>a 3-oxo acid + succinyl-CoA = a 3-oxoacyl-CoA + succinate</text>
        <dbReference type="Rhea" id="RHEA:24564"/>
        <dbReference type="ChEBI" id="CHEBI:30031"/>
        <dbReference type="ChEBI" id="CHEBI:35973"/>
        <dbReference type="ChEBI" id="CHEBI:57292"/>
        <dbReference type="ChEBI" id="CHEBI:90726"/>
        <dbReference type="EC" id="2.8.3.5"/>
    </reaction>
</comment>
<dbReference type="SMART" id="SM00882">
    <property type="entry name" value="CoA_trans"/>
    <property type="match status" value="2"/>
</dbReference>
<dbReference type="Gene3D" id="3.40.1080.10">
    <property type="entry name" value="Glutaconate Coenzyme A-transferase"/>
    <property type="match status" value="2"/>
</dbReference>
<organism evidence="5 6">
    <name type="scientific">Blepharisma stoltei</name>
    <dbReference type="NCBI Taxonomy" id="1481888"/>
    <lineage>
        <taxon>Eukaryota</taxon>
        <taxon>Sar</taxon>
        <taxon>Alveolata</taxon>
        <taxon>Ciliophora</taxon>
        <taxon>Postciliodesmatophora</taxon>
        <taxon>Heterotrichea</taxon>
        <taxon>Heterotrichida</taxon>
        <taxon>Blepharismidae</taxon>
        <taxon>Blepharisma</taxon>
    </lineage>
</organism>
<dbReference type="Pfam" id="PF01144">
    <property type="entry name" value="CoA_trans"/>
    <property type="match status" value="2"/>
</dbReference>
<dbReference type="PANTHER" id="PTHR13707:SF60">
    <property type="entry name" value="ACETATE COA-TRANSFERASE SUBUNIT ALPHA"/>
    <property type="match status" value="1"/>
</dbReference>
<dbReference type="Proteomes" id="UP001162131">
    <property type="component" value="Unassembled WGS sequence"/>
</dbReference>
<reference evidence="5" key="1">
    <citation type="submission" date="2021-09" db="EMBL/GenBank/DDBJ databases">
        <authorList>
            <consortium name="AG Swart"/>
            <person name="Singh M."/>
            <person name="Singh A."/>
            <person name="Seah K."/>
            <person name="Emmerich C."/>
        </authorList>
    </citation>
    <scope>NUCLEOTIDE SEQUENCE</scope>
    <source>
        <strain evidence="5">ATCC30299</strain>
    </source>
</reference>
<comment type="similarity">
    <text evidence="1 3">Belongs to the 3-oxoacid CoA-transferase family.</text>
</comment>
<sequence>MLAFSSKRLFASKIFNSSAEAVADMKSGMAVMIAGFGLCGVPENLLRAVHNLKINNLKLITNTSGTNEFGPGLLIKDRMASSIHCSYLGGNETLEKQYLNGEIELDLIPQGSLAERLRAGACGISAFYTHTGAGSLVEEGGFVQKFGPGGKTVEKVSAPREVRIWGGKKYILEEALRGDVGLIKAWKADTEGNLIYRKTARNFNPDIAGSSKITIAEVEEIVPAGTFDPDQIHTPGIFVHRIVKGEYFEKPIERLALNTGDKIQLPGTPEQIRKRERIAKRVSKEIKDGMYVNLGIGMPTLVPNYLPKGIKIVLHGENGLLGIGPYPKSGEQDPDVINAGKETITMVQGSSIFSSSTSFAIVRGDHLDLTILGGLQVSQDGDLANWIVPGKMVKGMGGAMDLVDSHSKCIVCMEHTSKGAPKILKKCSLPLTGKKVVRMLVTEYGVFEFRRDTGMTLVEIANDITLDKLKEITGAQFYIGSDLKKIEE</sequence>
<dbReference type="GO" id="GO:0046952">
    <property type="term" value="P:ketone body catabolic process"/>
    <property type="evidence" value="ECO:0007669"/>
    <property type="project" value="InterPro"/>
</dbReference>
<dbReference type="GO" id="GO:0008260">
    <property type="term" value="F:succinyl-CoA:3-oxo-acid CoA-transferase activity"/>
    <property type="evidence" value="ECO:0007669"/>
    <property type="project" value="UniProtKB-EC"/>
</dbReference>
<evidence type="ECO:0000256" key="3">
    <source>
        <dbReference type="PIRNR" id="PIRNR000858"/>
    </source>
</evidence>
<comment type="function">
    <text evidence="3">Key enzyme for ketone body catabolism. Transfers the CoA moiety from succinate to acetoacetate. Formation of the enzyme-CoA intermediate proceeds via an unstable anhydride species formed between the carboxylate groups of the enzyme and substrate.</text>
</comment>
<dbReference type="EC" id="2.8.3.5" evidence="3"/>